<evidence type="ECO:0000256" key="4">
    <source>
        <dbReference type="ARBA" id="ARBA00038012"/>
    </source>
</evidence>
<dbReference type="GO" id="GO:0016891">
    <property type="term" value="F:RNA endonuclease activity producing 5'-phosphomonoesters, hydrolytic mechanism"/>
    <property type="evidence" value="ECO:0007669"/>
    <property type="project" value="TreeGrafter"/>
</dbReference>
<dbReference type="InterPro" id="IPR003961">
    <property type="entry name" value="FN3_dom"/>
</dbReference>
<evidence type="ECO:0000256" key="2">
    <source>
        <dbReference type="ARBA" id="ARBA00022963"/>
    </source>
</evidence>
<dbReference type="InterPro" id="IPR025202">
    <property type="entry name" value="PLD-like_dom"/>
</dbReference>
<keyword evidence="6" id="KW-1133">Transmembrane helix</keyword>
<keyword evidence="3" id="KW-0443">Lipid metabolism</keyword>
<keyword evidence="2" id="KW-0442">Lipid degradation</keyword>
<dbReference type="Proteomes" id="UP001165065">
    <property type="component" value="Unassembled WGS sequence"/>
</dbReference>
<comment type="similarity">
    <text evidence="4">Belongs to the phospholipase D family. MitoPLD/Zucchini subfamily.</text>
</comment>
<dbReference type="Gene3D" id="2.60.40.10">
    <property type="entry name" value="Immunoglobulins"/>
    <property type="match status" value="1"/>
</dbReference>
<dbReference type="InterPro" id="IPR013783">
    <property type="entry name" value="Ig-like_fold"/>
</dbReference>
<evidence type="ECO:0000256" key="3">
    <source>
        <dbReference type="ARBA" id="ARBA00023098"/>
    </source>
</evidence>
<dbReference type="GO" id="GO:0016042">
    <property type="term" value="P:lipid catabolic process"/>
    <property type="evidence" value="ECO:0007669"/>
    <property type="project" value="UniProtKB-KW"/>
</dbReference>
<dbReference type="OrthoDB" id="435697at2759"/>
<feature type="domain" description="Fibronectin type-III" evidence="8">
    <location>
        <begin position="8"/>
        <end position="118"/>
    </location>
</feature>
<dbReference type="Pfam" id="PF13091">
    <property type="entry name" value="PLDc_2"/>
    <property type="match status" value="2"/>
</dbReference>
<proteinExistence type="inferred from homology"/>
<feature type="domain" description="PLD phosphodiesterase" evidence="7">
    <location>
        <begin position="329"/>
        <end position="356"/>
    </location>
</feature>
<dbReference type="EMBL" id="BRYA01000630">
    <property type="protein sequence ID" value="GMI26501.1"/>
    <property type="molecule type" value="Genomic_DNA"/>
</dbReference>
<dbReference type="CDD" id="cd00063">
    <property type="entry name" value="FN3"/>
    <property type="match status" value="1"/>
</dbReference>
<dbReference type="SUPFAM" id="SSF49265">
    <property type="entry name" value="Fibronectin type III"/>
    <property type="match status" value="1"/>
</dbReference>
<dbReference type="PANTHER" id="PTHR43856:SF1">
    <property type="entry name" value="MITOCHONDRIAL CARDIOLIPIN HYDROLASE"/>
    <property type="match status" value="1"/>
</dbReference>
<dbReference type="AlphaFoldDB" id="A0A9W7G0Q6"/>
<reference evidence="10" key="1">
    <citation type="journal article" date="2023" name="Commun. Biol.">
        <title>Genome analysis of Parmales, the sister group of diatoms, reveals the evolutionary specialization of diatoms from phago-mixotrophs to photoautotrophs.</title>
        <authorList>
            <person name="Ban H."/>
            <person name="Sato S."/>
            <person name="Yoshikawa S."/>
            <person name="Yamada K."/>
            <person name="Nakamura Y."/>
            <person name="Ichinomiya M."/>
            <person name="Sato N."/>
            <person name="Blanc-Mathieu R."/>
            <person name="Endo H."/>
            <person name="Kuwata A."/>
            <person name="Ogata H."/>
        </authorList>
    </citation>
    <scope>NUCLEOTIDE SEQUENCE [LARGE SCALE GENOMIC DNA]</scope>
</reference>
<name>A0A9W7G0Q6_9STRA</name>
<dbReference type="PROSITE" id="PS50035">
    <property type="entry name" value="PLD"/>
    <property type="match status" value="2"/>
</dbReference>
<dbReference type="GO" id="GO:0005739">
    <property type="term" value="C:mitochondrion"/>
    <property type="evidence" value="ECO:0007669"/>
    <property type="project" value="TreeGrafter"/>
</dbReference>
<evidence type="ECO:0000313" key="9">
    <source>
        <dbReference type="EMBL" id="GMI26501.1"/>
    </source>
</evidence>
<keyword evidence="6" id="KW-0472">Membrane</keyword>
<evidence type="ECO:0000256" key="1">
    <source>
        <dbReference type="ARBA" id="ARBA00022801"/>
    </source>
</evidence>
<comment type="caution">
    <text evidence="9">The sequence shown here is derived from an EMBL/GenBank/DDBJ whole genome shotgun (WGS) entry which is preliminary data.</text>
</comment>
<keyword evidence="6" id="KW-0812">Transmembrane</keyword>
<sequence>MTRSRKVAPDSVVTNVTAIAGTSTVLLAWTMASSSAASGLRGFEIERTDEEGRRSWLGGFRRRSLLRTFEWMDYTVGEGRKYEYRVFARFADGDDSDVSFADKDSRSSTAVTITTESNFDPSGSPHRHQMFANRGVAGSQAFQRRFPREPGEPLSADACRWLSNGLAESFLDIVNAAKVGDRLRGVFYELTFKPALEALERARARGVDVLLVVDCTSKAKKARIEDWPDGAERVDLQVWPERENDARAMGASCVSQRGEKKTLSQGREKKTWSQRGEKKTWFVGRELIEEKRRALLRMFGPTGETLAMDKAMDECGGDLRDCVIRRTTCSGIPHNKFLVVNNTTVWTGSTNLTASGMYGQANVAHVVNDEAVAEKYLEYHAQLVKGAKTAELVKWNSDKDIPEVLAAGAEAGETTRVYFSPRGKKSPMLQRWAEMFGAAQSSACLTAAFTVNDLLVAECVKDTSARRYILKEKWAKKDREIEANVKNRVVRGAVLADGAADGFAGEALTGLNEHVKFIHWKTMLIDPMSESPTVITGSANFSKASVEINDENMLVIAGDRRVADMYFVEFFRLFTHFSYRDRVVRGGKKKRDRWITDALTEGTREWCDRHIVLSAWI</sequence>
<gene>
    <name evidence="9" type="ORF">TrCOL_g1044</name>
</gene>
<evidence type="ECO:0000256" key="5">
    <source>
        <dbReference type="ARBA" id="ARBA00040549"/>
    </source>
</evidence>
<dbReference type="PANTHER" id="PTHR43856">
    <property type="entry name" value="CARDIOLIPIN HYDROLASE"/>
    <property type="match status" value="1"/>
</dbReference>
<accession>A0A9W7G0Q6</accession>
<keyword evidence="10" id="KW-1185">Reference proteome</keyword>
<organism evidence="9 10">
    <name type="scientific">Triparma columacea</name>
    <dbReference type="NCBI Taxonomy" id="722753"/>
    <lineage>
        <taxon>Eukaryota</taxon>
        <taxon>Sar</taxon>
        <taxon>Stramenopiles</taxon>
        <taxon>Ochrophyta</taxon>
        <taxon>Bolidophyceae</taxon>
        <taxon>Parmales</taxon>
        <taxon>Triparmaceae</taxon>
        <taxon>Triparma</taxon>
    </lineage>
</organism>
<evidence type="ECO:0000259" key="8">
    <source>
        <dbReference type="PROSITE" id="PS50853"/>
    </source>
</evidence>
<protein>
    <recommendedName>
        <fullName evidence="5">Mitochondrial cardiolipin hydrolase</fullName>
    </recommendedName>
</protein>
<dbReference type="InterPro" id="IPR001736">
    <property type="entry name" value="PLipase_D/transphosphatidylase"/>
</dbReference>
<keyword evidence="1" id="KW-0378">Hydrolase</keyword>
<dbReference type="InterPro" id="IPR036116">
    <property type="entry name" value="FN3_sf"/>
</dbReference>
<dbReference type="SUPFAM" id="SSF56024">
    <property type="entry name" value="Phospholipase D/nuclease"/>
    <property type="match status" value="2"/>
</dbReference>
<feature type="transmembrane region" description="Helical" evidence="6">
    <location>
        <begin position="12"/>
        <end position="32"/>
    </location>
</feature>
<dbReference type="InterPro" id="IPR051406">
    <property type="entry name" value="PLD_domain"/>
</dbReference>
<evidence type="ECO:0000256" key="6">
    <source>
        <dbReference type="SAM" id="Phobius"/>
    </source>
</evidence>
<dbReference type="PROSITE" id="PS50853">
    <property type="entry name" value="FN3"/>
    <property type="match status" value="1"/>
</dbReference>
<evidence type="ECO:0000313" key="10">
    <source>
        <dbReference type="Proteomes" id="UP001165065"/>
    </source>
</evidence>
<dbReference type="Gene3D" id="3.30.870.10">
    <property type="entry name" value="Endonuclease Chain A"/>
    <property type="match status" value="2"/>
</dbReference>
<feature type="domain" description="PLD phosphodiesterase" evidence="7">
    <location>
        <begin position="514"/>
        <end position="545"/>
    </location>
</feature>
<evidence type="ECO:0000259" key="7">
    <source>
        <dbReference type="PROSITE" id="PS50035"/>
    </source>
</evidence>